<organism evidence="11 12">
    <name type="scientific">candidate division WWE3 bacterium</name>
    <dbReference type="NCBI Taxonomy" id="2053526"/>
    <lineage>
        <taxon>Bacteria</taxon>
        <taxon>Katanobacteria</taxon>
    </lineage>
</organism>
<dbReference type="Pfam" id="PF00521">
    <property type="entry name" value="DNA_topoisoIV"/>
    <property type="match status" value="2"/>
</dbReference>
<dbReference type="Gene3D" id="3.90.199.10">
    <property type="entry name" value="Topoisomerase II, domain 5"/>
    <property type="match status" value="2"/>
</dbReference>
<protein>
    <recommendedName>
        <fullName evidence="8">DNA gyrase subunit A</fullName>
        <ecNumber evidence="8">5.6.2.2</ecNumber>
    </recommendedName>
</protein>
<keyword evidence="5 8" id="KW-0799">Topoisomerase</keyword>
<dbReference type="GO" id="GO:0009330">
    <property type="term" value="C:DNA topoisomerase type II (double strand cut, ATP-hydrolyzing) complex"/>
    <property type="evidence" value="ECO:0007669"/>
    <property type="project" value="TreeGrafter"/>
</dbReference>
<dbReference type="GO" id="GO:0005694">
    <property type="term" value="C:chromosome"/>
    <property type="evidence" value="ECO:0007669"/>
    <property type="project" value="InterPro"/>
</dbReference>
<gene>
    <name evidence="8" type="primary">gyrA</name>
    <name evidence="11" type="ORF">KC573_01330</name>
</gene>
<dbReference type="AlphaFoldDB" id="A0A955LVD2"/>
<dbReference type="SMART" id="SM00434">
    <property type="entry name" value="TOP4c"/>
    <property type="match status" value="1"/>
</dbReference>
<dbReference type="Pfam" id="PF03989">
    <property type="entry name" value="DNA_gyraseA_C"/>
    <property type="match status" value="6"/>
</dbReference>
<dbReference type="InterPro" id="IPR013757">
    <property type="entry name" value="Topo_IIA_A_a_sf"/>
</dbReference>
<feature type="domain" description="Topo IIA-type catalytic" evidence="10">
    <location>
        <begin position="40"/>
        <end position="551"/>
    </location>
</feature>
<accession>A0A955LVD2</accession>
<dbReference type="FunFam" id="3.30.1360.40:FF:000002">
    <property type="entry name" value="DNA gyrase subunit A"/>
    <property type="match status" value="1"/>
</dbReference>
<dbReference type="InterPro" id="IPR006691">
    <property type="entry name" value="GyrA/parC_rep"/>
</dbReference>
<evidence type="ECO:0000313" key="11">
    <source>
        <dbReference type="EMBL" id="MCA9397444.1"/>
    </source>
</evidence>
<keyword evidence="4 8" id="KW-0067">ATP-binding</keyword>
<comment type="caution">
    <text evidence="11">The sequence shown here is derived from an EMBL/GenBank/DDBJ whole genome shotgun (WGS) entry which is preliminary data.</text>
</comment>
<comment type="catalytic activity">
    <reaction evidence="1 8 9">
        <text>ATP-dependent breakage, passage and rejoining of double-stranded DNA.</text>
        <dbReference type="EC" id="5.6.2.2"/>
    </reaction>
</comment>
<comment type="similarity">
    <text evidence="2 8">Belongs to the type II topoisomerase GyrA/ParC subunit family.</text>
</comment>
<evidence type="ECO:0000313" key="12">
    <source>
        <dbReference type="Proteomes" id="UP000699691"/>
    </source>
</evidence>
<comment type="subunit">
    <text evidence="8">Heterotetramer, composed of two GyrA and two GyrB chains. In the heterotetramer, GyrA contains the active site tyrosine that forms a transient covalent intermediate with DNA, while GyrB binds cofactors and catalyzes ATP hydrolysis.</text>
</comment>
<dbReference type="PANTHER" id="PTHR43493">
    <property type="entry name" value="DNA GYRASE/TOPOISOMERASE SUBUNIT A"/>
    <property type="match status" value="1"/>
</dbReference>
<dbReference type="SUPFAM" id="SSF101904">
    <property type="entry name" value="GyrA/ParC C-terminal domain-like"/>
    <property type="match status" value="1"/>
</dbReference>
<evidence type="ECO:0000256" key="6">
    <source>
        <dbReference type="ARBA" id="ARBA00023125"/>
    </source>
</evidence>
<evidence type="ECO:0000256" key="7">
    <source>
        <dbReference type="ARBA" id="ARBA00023235"/>
    </source>
</evidence>
<dbReference type="GO" id="GO:0003677">
    <property type="term" value="F:DNA binding"/>
    <property type="evidence" value="ECO:0007669"/>
    <property type="project" value="UniProtKB-UniRule"/>
</dbReference>
<dbReference type="InterPro" id="IPR005743">
    <property type="entry name" value="GyrA"/>
</dbReference>
<keyword evidence="7 8" id="KW-0413">Isomerase</keyword>
<dbReference type="Gene3D" id="3.30.1360.40">
    <property type="match status" value="1"/>
</dbReference>
<reference evidence="11" key="1">
    <citation type="submission" date="2020-04" db="EMBL/GenBank/DDBJ databases">
        <authorList>
            <person name="Zhang T."/>
        </authorList>
    </citation>
    <scope>NUCLEOTIDE SEQUENCE</scope>
    <source>
        <strain evidence="11">HKST-UBA02</strain>
    </source>
</reference>
<dbReference type="GO" id="GO:0005524">
    <property type="term" value="F:ATP binding"/>
    <property type="evidence" value="ECO:0007669"/>
    <property type="project" value="UniProtKB-UniRule"/>
</dbReference>
<feature type="short sequence motif" description="GyrA-box" evidence="8">
    <location>
        <begin position="578"/>
        <end position="584"/>
    </location>
</feature>
<dbReference type="GO" id="GO:0006265">
    <property type="term" value="P:DNA topological change"/>
    <property type="evidence" value="ECO:0007669"/>
    <property type="project" value="UniProtKB-UniRule"/>
</dbReference>
<dbReference type="InterPro" id="IPR013758">
    <property type="entry name" value="Topo_IIA_A/C_ab"/>
</dbReference>
<dbReference type="InterPro" id="IPR013760">
    <property type="entry name" value="Topo_IIA-like_dom_sf"/>
</dbReference>
<proteinExistence type="inferred from homology"/>
<keyword evidence="6 8" id="KW-0238">DNA-binding</keyword>
<keyword evidence="8" id="KW-0963">Cytoplasm</keyword>
<dbReference type="CDD" id="cd00187">
    <property type="entry name" value="TOP4c"/>
    <property type="match status" value="1"/>
</dbReference>
<dbReference type="Gene3D" id="1.10.268.10">
    <property type="entry name" value="Topoisomerase, domain 3"/>
    <property type="match status" value="1"/>
</dbReference>
<evidence type="ECO:0000259" key="10">
    <source>
        <dbReference type="PROSITE" id="PS52040"/>
    </source>
</evidence>
<dbReference type="SUPFAM" id="SSF56719">
    <property type="entry name" value="Type II DNA topoisomerase"/>
    <property type="match status" value="1"/>
</dbReference>
<keyword evidence="3 8" id="KW-0547">Nucleotide-binding</keyword>
<feature type="active site" description="O-(5'-phospho-DNA)-tyrosine intermediate" evidence="8 9">
    <location>
        <position position="128"/>
    </location>
</feature>
<dbReference type="PROSITE" id="PS52040">
    <property type="entry name" value="TOPO_IIA"/>
    <property type="match status" value="1"/>
</dbReference>
<dbReference type="InterPro" id="IPR035516">
    <property type="entry name" value="Gyrase/topoIV_suA_C"/>
</dbReference>
<dbReference type="GO" id="GO:0005737">
    <property type="term" value="C:cytoplasm"/>
    <property type="evidence" value="ECO:0007669"/>
    <property type="project" value="UniProtKB-SubCell"/>
</dbReference>
<comment type="function">
    <text evidence="8">A type II topoisomerase that negatively supercoils closed circular double-stranded (ds) DNA in an ATP-dependent manner to modulate DNA topology and maintain chromosomes in an underwound state. Negative supercoiling favors strand separation, and DNA replication, transcription, recombination and repair, all of which involve strand separation. Also able to catalyze the interconversion of other topological isomers of dsDNA rings, including catenanes and knotted rings. Type II topoisomerases break and join 2 DNA strands simultaneously in an ATP-dependent manner.</text>
</comment>
<evidence type="ECO:0000256" key="3">
    <source>
        <dbReference type="ARBA" id="ARBA00022741"/>
    </source>
</evidence>
<dbReference type="HAMAP" id="MF_01897">
    <property type="entry name" value="GyrA"/>
    <property type="match status" value="1"/>
</dbReference>
<dbReference type="EMBL" id="JAGQKY010000039">
    <property type="protein sequence ID" value="MCA9397444.1"/>
    <property type="molecule type" value="Genomic_DNA"/>
</dbReference>
<name>A0A955LVD2_UNCKA</name>
<dbReference type="PANTHER" id="PTHR43493:SF5">
    <property type="entry name" value="DNA GYRASE SUBUNIT A, CHLOROPLASTIC_MITOCHONDRIAL"/>
    <property type="match status" value="1"/>
</dbReference>
<comment type="subcellular location">
    <subcellularLocation>
        <location evidence="8">Cytoplasm</location>
    </subcellularLocation>
</comment>
<sequence length="874" mass="98311">MENDNLVKTEYGMILKQSISEEMKVAYQDYAMSVIVGRALPDVRDGLKPSQRRILVAMNDLGLSPRSGYRKCAKIAGDTSGNYHPHGESIVYPTLVNMAQPWGMRYPLVDGQGNFGSIDGDSPAAMRYTEARLTKYAEEMLRDIKKATVDFVDNFDATRQEPVYLPAGIPNLLVNGSDGIAVGMATKIPPHNLREIIDALVAIIDSAETIEDEEELAKEVPYLTRAFVEQLRDNPVFDLEEARKLIHAFNVQSTLTVEDLIDIIPGPDFPTGGNIYDQKDILQAYATGKGRILMRAKAEIKELKNNRYQIIVTELPYQQNKALLVAQIAKLHKDGKIDDIADLRDESDRDGLRIVIELKTTANPQKTLNQLYKYSAMQKTFHANMVALVNGEPRLLPLKSMLLEYLEHRKVVIVRRVSFELLEAKHRAHILEGLKIALDNLDEIIELIRKSKDTDSARTELMERFKLSELQAQAILDMQLKRLSALERQKILDELAEIMEQIEHLVGIISSPENVLNSLRQEFIELKENFGDDRRTKIHKNAPGEFSEEDLIKNEQTVVLLSENGYIKRVSPMSFRKQGRGGKGVKSSNLKEEDVIQEVITASTLDTMLYFTNTGRVFSTRVFEIPETSRTARGTAIVNLLQTESEENVTSIVKIRHDAKDYKYLAFGTKNGFIKKTLLEEYDNIRKSGLIAINLKDKDELLSVRPIFEGADIIMVTQNGKAIRFAEEDVRDTGRATSGVIGIRAKKDDETIQMDVLPANDETSPVLLTMSEKGFGKVTNLEEYAQQGRGGQGVFTAKLTEKTGKLRIAQVLNPEIVKDLLVISGQGQIIRLDFDSVPRQSRHTQGVHIIRMDDNDTVASIATIEEQIEESEEE</sequence>
<reference evidence="11" key="2">
    <citation type="journal article" date="2021" name="Microbiome">
        <title>Successional dynamics and alternative stable states in a saline activated sludge microbial community over 9 years.</title>
        <authorList>
            <person name="Wang Y."/>
            <person name="Ye J."/>
            <person name="Ju F."/>
            <person name="Liu L."/>
            <person name="Boyd J.A."/>
            <person name="Deng Y."/>
            <person name="Parks D.H."/>
            <person name="Jiang X."/>
            <person name="Yin X."/>
            <person name="Woodcroft B.J."/>
            <person name="Tyson G.W."/>
            <person name="Hugenholtz P."/>
            <person name="Polz M.F."/>
            <person name="Zhang T."/>
        </authorList>
    </citation>
    <scope>NUCLEOTIDE SEQUENCE</scope>
    <source>
        <strain evidence="11">HKST-UBA02</strain>
    </source>
</reference>
<dbReference type="GO" id="GO:0006261">
    <property type="term" value="P:DNA-templated DNA replication"/>
    <property type="evidence" value="ECO:0007669"/>
    <property type="project" value="UniProtKB-UniRule"/>
</dbReference>
<dbReference type="InterPro" id="IPR002205">
    <property type="entry name" value="Topo_IIA_dom_A"/>
</dbReference>
<dbReference type="FunFam" id="1.10.268.10:FF:000001">
    <property type="entry name" value="DNA gyrase subunit A"/>
    <property type="match status" value="1"/>
</dbReference>
<dbReference type="EC" id="5.6.2.2" evidence="8"/>
<evidence type="ECO:0000256" key="4">
    <source>
        <dbReference type="ARBA" id="ARBA00022840"/>
    </source>
</evidence>
<evidence type="ECO:0000256" key="5">
    <source>
        <dbReference type="ARBA" id="ARBA00023029"/>
    </source>
</evidence>
<dbReference type="Gene3D" id="2.120.10.90">
    <property type="entry name" value="DNA gyrase/topoisomerase IV, subunit A, C-terminal"/>
    <property type="match status" value="1"/>
</dbReference>
<comment type="miscellaneous">
    <text evidence="8">Few gyrases are as efficient as E.coli at forming negative supercoils. Not all organisms have 2 type II topoisomerases; in organisms with a single type II topoisomerase this enzyme also has to decatenate newly replicated chromosomes.</text>
</comment>
<dbReference type="Proteomes" id="UP000699691">
    <property type="component" value="Unassembled WGS sequence"/>
</dbReference>
<dbReference type="GO" id="GO:0034335">
    <property type="term" value="F:DNA negative supercoiling activity"/>
    <property type="evidence" value="ECO:0007669"/>
    <property type="project" value="UniProtKB-ARBA"/>
</dbReference>
<evidence type="ECO:0000256" key="8">
    <source>
        <dbReference type="HAMAP-Rule" id="MF_01897"/>
    </source>
</evidence>
<evidence type="ECO:0000256" key="1">
    <source>
        <dbReference type="ARBA" id="ARBA00000185"/>
    </source>
</evidence>
<evidence type="ECO:0000256" key="9">
    <source>
        <dbReference type="PROSITE-ProRule" id="PRU01384"/>
    </source>
</evidence>
<evidence type="ECO:0000256" key="2">
    <source>
        <dbReference type="ARBA" id="ARBA00008263"/>
    </source>
</evidence>
<dbReference type="InterPro" id="IPR050220">
    <property type="entry name" value="Type_II_DNA_Topoisomerases"/>
</dbReference>